<accession>A0A073K1S5</accession>
<reference evidence="1 2" key="1">
    <citation type="submission" date="2014-06" db="EMBL/GenBank/DDBJ databases">
        <title>Draft genome sequence of Bacillus manliponensis JCM 15802 (MCCC 1A00708).</title>
        <authorList>
            <person name="Lai Q."/>
            <person name="Liu Y."/>
            <person name="Shao Z."/>
        </authorList>
    </citation>
    <scope>NUCLEOTIDE SEQUENCE [LARGE SCALE GENOMIC DNA]</scope>
    <source>
        <strain evidence="1 2">JCM 15802</strain>
    </source>
</reference>
<gene>
    <name evidence="1" type="ORF">BAMA_13785</name>
</gene>
<evidence type="ECO:0008006" key="3">
    <source>
        <dbReference type="Google" id="ProtNLM"/>
    </source>
</evidence>
<name>A0A073K1S5_9BACI</name>
<organism evidence="1 2">
    <name type="scientific">Bacillus manliponensis</name>
    <dbReference type="NCBI Taxonomy" id="574376"/>
    <lineage>
        <taxon>Bacteria</taxon>
        <taxon>Bacillati</taxon>
        <taxon>Bacillota</taxon>
        <taxon>Bacilli</taxon>
        <taxon>Bacillales</taxon>
        <taxon>Bacillaceae</taxon>
        <taxon>Bacillus</taxon>
        <taxon>Bacillus cereus group</taxon>
    </lineage>
</organism>
<keyword evidence="2" id="KW-1185">Reference proteome</keyword>
<dbReference type="InterPro" id="IPR025038">
    <property type="entry name" value="DUF3924"/>
</dbReference>
<evidence type="ECO:0000313" key="2">
    <source>
        <dbReference type="Proteomes" id="UP000027822"/>
    </source>
</evidence>
<protein>
    <recommendedName>
        <fullName evidence="3">DUF3924 domain-containing protein</fullName>
    </recommendedName>
</protein>
<dbReference type="eggNOG" id="ENOG5030BTZ">
    <property type="taxonomic scope" value="Bacteria"/>
</dbReference>
<sequence>MNTLTVELPVETLEKLHLLQQAYKKKTGASITESTLIQSLISKEFIQEITPFDLQQYVQQEEQR</sequence>
<proteinExistence type="predicted"/>
<dbReference type="Proteomes" id="UP000027822">
    <property type="component" value="Unassembled WGS sequence"/>
</dbReference>
<dbReference type="AlphaFoldDB" id="A0A073K1S5"/>
<dbReference type="EMBL" id="JOTN01000003">
    <property type="protein sequence ID" value="KEK20486.1"/>
    <property type="molecule type" value="Genomic_DNA"/>
</dbReference>
<dbReference type="RefSeq" id="WP_034636590.1">
    <property type="nucleotide sequence ID" value="NZ_CBCSJC010000004.1"/>
</dbReference>
<dbReference type="Pfam" id="PF13062">
    <property type="entry name" value="DUF3924"/>
    <property type="match status" value="1"/>
</dbReference>
<dbReference type="OrthoDB" id="2909737at2"/>
<evidence type="ECO:0000313" key="1">
    <source>
        <dbReference type="EMBL" id="KEK20486.1"/>
    </source>
</evidence>
<comment type="caution">
    <text evidence="1">The sequence shown here is derived from an EMBL/GenBank/DDBJ whole genome shotgun (WGS) entry which is preliminary data.</text>
</comment>